<organism evidence="2 3">
    <name type="scientific">Plastoroseomonas hellenica</name>
    <dbReference type="NCBI Taxonomy" id="2687306"/>
    <lineage>
        <taxon>Bacteria</taxon>
        <taxon>Pseudomonadati</taxon>
        <taxon>Pseudomonadota</taxon>
        <taxon>Alphaproteobacteria</taxon>
        <taxon>Acetobacterales</taxon>
        <taxon>Acetobacteraceae</taxon>
        <taxon>Plastoroseomonas</taxon>
    </lineage>
</organism>
<dbReference type="InterPro" id="IPR037523">
    <property type="entry name" value="VOC_core"/>
</dbReference>
<dbReference type="InterPro" id="IPR029068">
    <property type="entry name" value="Glyas_Bleomycin-R_OHBP_Dase"/>
</dbReference>
<dbReference type="PROSITE" id="PS51819">
    <property type="entry name" value="VOC"/>
    <property type="match status" value="2"/>
</dbReference>
<sequence length="320" mass="35162">MTAIAGHYAPSRKPGVLGVHSVGEFVLGVPSLEKAEAFYGAFGLHVAEQGEHLGLHTAGDGYRWGRVVPAARKAMHHIAFHCFEEDLPRFKSSIEAQGIRLLDPPPGFDSNGLWLRDQDGTLLEIRVGVKTTPDAKAVVELKPTPSATRNAPYRRKAQREMPRRLSHILMFTPDVDRAIAFYTRALGLRVSDRSGDVIAFLHGVHGSDHHLMAFVKSEAPGLHHLSWDVPSLAAIGLGAMAMADKGFSHGWGLGRHVLGSNYFHYVRDPFGSWCEFSADIDYVPADVDWEEASHPLEDGFYLWGPTPPPDFVTNTEAGRS</sequence>
<dbReference type="PANTHER" id="PTHR21366:SF14">
    <property type="entry name" value="GLYOXALASE DOMAIN-CONTAINING PROTEIN 5"/>
    <property type="match status" value="1"/>
</dbReference>
<feature type="domain" description="VOC" evidence="1">
    <location>
        <begin position="164"/>
        <end position="279"/>
    </location>
</feature>
<evidence type="ECO:0000313" key="3">
    <source>
        <dbReference type="Proteomes" id="UP001196870"/>
    </source>
</evidence>
<dbReference type="Pfam" id="PF00903">
    <property type="entry name" value="Glyoxalase"/>
    <property type="match status" value="2"/>
</dbReference>
<dbReference type="InterPro" id="IPR004360">
    <property type="entry name" value="Glyas_Fos-R_dOase_dom"/>
</dbReference>
<evidence type="ECO:0000259" key="1">
    <source>
        <dbReference type="PROSITE" id="PS51819"/>
    </source>
</evidence>
<protein>
    <submittedName>
        <fullName evidence="2">Metapyrocatechase</fullName>
    </submittedName>
</protein>
<comment type="caution">
    <text evidence="2">The sequence shown here is derived from an EMBL/GenBank/DDBJ whole genome shotgun (WGS) entry which is preliminary data.</text>
</comment>
<accession>A0ABS5F749</accession>
<gene>
    <name evidence="2" type="ORF">GXW71_28790</name>
</gene>
<dbReference type="SUPFAM" id="SSF54593">
    <property type="entry name" value="Glyoxalase/Bleomycin resistance protein/Dihydroxybiphenyl dioxygenase"/>
    <property type="match status" value="1"/>
</dbReference>
<name>A0ABS5F749_9PROT</name>
<dbReference type="Proteomes" id="UP001196870">
    <property type="component" value="Unassembled WGS sequence"/>
</dbReference>
<dbReference type="EMBL" id="JAAGBB010000055">
    <property type="protein sequence ID" value="MBR0668384.1"/>
    <property type="molecule type" value="Genomic_DNA"/>
</dbReference>
<proteinExistence type="predicted"/>
<evidence type="ECO:0000313" key="2">
    <source>
        <dbReference type="EMBL" id="MBR0668384.1"/>
    </source>
</evidence>
<dbReference type="PANTHER" id="PTHR21366">
    <property type="entry name" value="GLYOXALASE FAMILY PROTEIN"/>
    <property type="match status" value="1"/>
</dbReference>
<feature type="domain" description="VOC" evidence="1">
    <location>
        <begin position="21"/>
        <end position="128"/>
    </location>
</feature>
<dbReference type="Gene3D" id="3.10.180.10">
    <property type="entry name" value="2,3-Dihydroxybiphenyl 1,2-Dioxygenase, domain 1"/>
    <property type="match status" value="2"/>
</dbReference>
<keyword evidence="3" id="KW-1185">Reference proteome</keyword>
<dbReference type="RefSeq" id="WP_211856159.1">
    <property type="nucleotide sequence ID" value="NZ_JAAGBB010000055.1"/>
</dbReference>
<reference evidence="3" key="1">
    <citation type="journal article" date="2021" name="Syst. Appl. Microbiol.">
        <title>Roseomonas hellenica sp. nov., isolated from roots of wild-growing Alkanna tinctoria.</title>
        <authorList>
            <person name="Rat A."/>
            <person name="Naranjo H.D."/>
            <person name="Lebbe L."/>
            <person name="Cnockaert M."/>
            <person name="Krigas N."/>
            <person name="Grigoriadou K."/>
            <person name="Maloupa E."/>
            <person name="Willems A."/>
        </authorList>
    </citation>
    <scope>NUCLEOTIDE SEQUENCE [LARGE SCALE GENOMIC DNA]</scope>
    <source>
        <strain evidence="3">LMG 31523</strain>
    </source>
</reference>
<dbReference type="InterPro" id="IPR050383">
    <property type="entry name" value="GlyoxalaseI/FosfomycinResist"/>
</dbReference>